<dbReference type="AlphaFoldDB" id="A9DY32"/>
<accession>A9DY32</accession>
<sequence>MEYYLTFTEKNIKTCIRTPELIENTAIHQLWKHFKPVTHKRRKTYKKNL</sequence>
<organism evidence="1 2">
    <name type="scientific">Kordia algicida OT-1</name>
    <dbReference type="NCBI Taxonomy" id="391587"/>
    <lineage>
        <taxon>Bacteria</taxon>
        <taxon>Pseudomonadati</taxon>
        <taxon>Bacteroidota</taxon>
        <taxon>Flavobacteriia</taxon>
        <taxon>Flavobacteriales</taxon>
        <taxon>Flavobacteriaceae</taxon>
        <taxon>Kordia</taxon>
    </lineage>
</organism>
<name>A9DY32_9FLAO</name>
<reference evidence="1 2" key="1">
    <citation type="journal article" date="2011" name="J. Bacteriol.">
        <title>Genome sequence of the algicidal bacterium Kordia algicida OT-1.</title>
        <authorList>
            <person name="Lee H.S."/>
            <person name="Kang S.G."/>
            <person name="Kwon K.K."/>
            <person name="Lee J.H."/>
            <person name="Kim S.J."/>
        </authorList>
    </citation>
    <scope>NUCLEOTIDE SEQUENCE [LARGE SCALE GENOMIC DNA]</scope>
    <source>
        <strain evidence="1 2">OT-1</strain>
    </source>
</reference>
<keyword evidence="2" id="KW-1185">Reference proteome</keyword>
<protein>
    <submittedName>
        <fullName evidence="1">Uncharacterized protein</fullName>
    </submittedName>
</protein>
<dbReference type="HOGENOM" id="CLU_3136820_0_0_10"/>
<dbReference type="STRING" id="391587.KAOT1_07918"/>
<evidence type="ECO:0000313" key="2">
    <source>
        <dbReference type="Proteomes" id="UP000002945"/>
    </source>
</evidence>
<gene>
    <name evidence="1" type="ORF">KAOT1_07918</name>
</gene>
<dbReference type="eggNOG" id="COG0456">
    <property type="taxonomic scope" value="Bacteria"/>
</dbReference>
<dbReference type="EMBL" id="ABIB01000005">
    <property type="protein sequence ID" value="EDP96079.1"/>
    <property type="molecule type" value="Genomic_DNA"/>
</dbReference>
<proteinExistence type="predicted"/>
<dbReference type="Proteomes" id="UP000002945">
    <property type="component" value="Unassembled WGS sequence"/>
</dbReference>
<evidence type="ECO:0000313" key="1">
    <source>
        <dbReference type="EMBL" id="EDP96079.1"/>
    </source>
</evidence>
<comment type="caution">
    <text evidence="1">The sequence shown here is derived from an EMBL/GenBank/DDBJ whole genome shotgun (WGS) entry which is preliminary data.</text>
</comment>